<feature type="coiled-coil region" evidence="1">
    <location>
        <begin position="33"/>
        <end position="60"/>
    </location>
</feature>
<dbReference type="GO" id="GO:0006364">
    <property type="term" value="P:rRNA processing"/>
    <property type="evidence" value="ECO:0007669"/>
    <property type="project" value="InterPro"/>
</dbReference>
<keyword evidence="3" id="KW-1185">Reference proteome</keyword>
<dbReference type="OrthoDB" id="10318256at2759"/>
<reference evidence="2 3" key="1">
    <citation type="submission" date="2016-02" db="EMBL/GenBank/DDBJ databases">
        <title>Genome analysis of coral dinoflagellate symbionts highlights evolutionary adaptations to a symbiotic lifestyle.</title>
        <authorList>
            <person name="Aranda M."/>
            <person name="Li Y."/>
            <person name="Liew Y.J."/>
            <person name="Baumgarten S."/>
            <person name="Simakov O."/>
            <person name="Wilson M."/>
            <person name="Piel J."/>
            <person name="Ashoor H."/>
            <person name="Bougouffa S."/>
            <person name="Bajic V.B."/>
            <person name="Ryu T."/>
            <person name="Ravasi T."/>
            <person name="Bayer T."/>
            <person name="Micklem G."/>
            <person name="Kim H."/>
            <person name="Bhak J."/>
            <person name="Lajeunesse T.C."/>
            <person name="Voolstra C.R."/>
        </authorList>
    </citation>
    <scope>NUCLEOTIDE SEQUENCE [LARGE SCALE GENOMIC DNA]</scope>
    <source>
        <strain evidence="2 3">CCMP2467</strain>
    </source>
</reference>
<organism evidence="2 3">
    <name type="scientific">Symbiodinium microadriaticum</name>
    <name type="common">Dinoflagellate</name>
    <name type="synonym">Zooxanthella microadriatica</name>
    <dbReference type="NCBI Taxonomy" id="2951"/>
    <lineage>
        <taxon>Eukaryota</taxon>
        <taxon>Sar</taxon>
        <taxon>Alveolata</taxon>
        <taxon>Dinophyceae</taxon>
        <taxon>Suessiales</taxon>
        <taxon>Symbiodiniaceae</taxon>
        <taxon>Symbiodinium</taxon>
    </lineage>
</organism>
<comment type="caution">
    <text evidence="2">The sequence shown here is derived from an EMBL/GenBank/DDBJ whole genome shotgun (WGS) entry which is preliminary data.</text>
</comment>
<gene>
    <name evidence="2" type="ORF">AK812_SmicGene37290</name>
</gene>
<sequence length="91" mass="10718">MIWLYMRIATALLPKSLQHAKKGSTRPLLIIGAKEAYHELFQLQERAKKLKKVREELELRTNLRKKGVAIQVAEGSKSKPAQYRWLYDRKR</sequence>
<accession>A0A1Q9CGW7</accession>
<dbReference type="GO" id="GO:0032040">
    <property type="term" value="C:small-subunit processome"/>
    <property type="evidence" value="ECO:0007669"/>
    <property type="project" value="InterPro"/>
</dbReference>
<protein>
    <submittedName>
        <fullName evidence="2">Uncharacterized protein</fullName>
    </submittedName>
</protein>
<dbReference type="InterPro" id="IPR007144">
    <property type="entry name" value="SSU_processome_Utp11"/>
</dbReference>
<evidence type="ECO:0000256" key="1">
    <source>
        <dbReference type="SAM" id="Coils"/>
    </source>
</evidence>
<keyword evidence="1" id="KW-0175">Coiled coil</keyword>
<dbReference type="Pfam" id="PF03998">
    <property type="entry name" value="Utp11"/>
    <property type="match status" value="1"/>
</dbReference>
<evidence type="ECO:0000313" key="3">
    <source>
        <dbReference type="Proteomes" id="UP000186817"/>
    </source>
</evidence>
<dbReference type="EMBL" id="LSRX01001225">
    <property type="protein sequence ID" value="OLP82097.1"/>
    <property type="molecule type" value="Genomic_DNA"/>
</dbReference>
<proteinExistence type="predicted"/>
<dbReference type="AlphaFoldDB" id="A0A1Q9CGW7"/>
<evidence type="ECO:0000313" key="2">
    <source>
        <dbReference type="EMBL" id="OLP82097.1"/>
    </source>
</evidence>
<dbReference type="Proteomes" id="UP000186817">
    <property type="component" value="Unassembled WGS sequence"/>
</dbReference>
<name>A0A1Q9CGW7_SYMMI</name>